<evidence type="ECO:0000256" key="1">
    <source>
        <dbReference type="SAM" id="MobiDB-lite"/>
    </source>
</evidence>
<feature type="compositionally biased region" description="Polar residues" evidence="1">
    <location>
        <begin position="1"/>
        <end position="16"/>
    </location>
</feature>
<feature type="compositionally biased region" description="Basic and acidic residues" evidence="1">
    <location>
        <begin position="98"/>
        <end position="114"/>
    </location>
</feature>
<feature type="region of interest" description="Disordered" evidence="1">
    <location>
        <begin position="1"/>
        <end position="58"/>
    </location>
</feature>
<proteinExistence type="predicted"/>
<evidence type="ECO:0000313" key="2">
    <source>
        <dbReference type="EMBL" id="KAG2567786.1"/>
    </source>
</evidence>
<dbReference type="AlphaFoldDB" id="A0A8T0QAA1"/>
<feature type="region of interest" description="Disordered" evidence="1">
    <location>
        <begin position="73"/>
        <end position="152"/>
    </location>
</feature>
<feature type="compositionally biased region" description="Basic residues" evidence="1">
    <location>
        <begin position="18"/>
        <end position="30"/>
    </location>
</feature>
<dbReference type="Proteomes" id="UP000823388">
    <property type="component" value="Chromosome 7N"/>
</dbReference>
<feature type="compositionally biased region" description="Polar residues" evidence="1">
    <location>
        <begin position="142"/>
        <end position="152"/>
    </location>
</feature>
<protein>
    <submittedName>
        <fullName evidence="2">Uncharacterized protein</fullName>
    </submittedName>
</protein>
<organism evidence="2 3">
    <name type="scientific">Panicum virgatum</name>
    <name type="common">Blackwell switchgrass</name>
    <dbReference type="NCBI Taxonomy" id="38727"/>
    <lineage>
        <taxon>Eukaryota</taxon>
        <taxon>Viridiplantae</taxon>
        <taxon>Streptophyta</taxon>
        <taxon>Embryophyta</taxon>
        <taxon>Tracheophyta</taxon>
        <taxon>Spermatophyta</taxon>
        <taxon>Magnoliopsida</taxon>
        <taxon>Liliopsida</taxon>
        <taxon>Poales</taxon>
        <taxon>Poaceae</taxon>
        <taxon>PACMAD clade</taxon>
        <taxon>Panicoideae</taxon>
        <taxon>Panicodae</taxon>
        <taxon>Paniceae</taxon>
        <taxon>Panicinae</taxon>
        <taxon>Panicum</taxon>
        <taxon>Panicum sect. Hiantes</taxon>
    </lineage>
</organism>
<sequence length="152" mass="16791">MANAPATSRQAPSSLPRSRIRRRRHTPAYRRPREPWPPYPASGEHKRAAGHASPRHPVDGSWCSAAGDCLARQRAASQFRPGQESGRGRRQRRWAWHRGRDGGSRSRSEHDHLRSMAAIEIPPPPATSAIPAGSPARASIYSPVTINTRDSN</sequence>
<keyword evidence="3" id="KW-1185">Reference proteome</keyword>
<name>A0A8T0QAA1_PANVG</name>
<accession>A0A8T0QAA1</accession>
<evidence type="ECO:0000313" key="3">
    <source>
        <dbReference type="Proteomes" id="UP000823388"/>
    </source>
</evidence>
<feature type="compositionally biased region" description="Basic residues" evidence="1">
    <location>
        <begin position="88"/>
        <end position="97"/>
    </location>
</feature>
<comment type="caution">
    <text evidence="2">The sequence shown here is derived from an EMBL/GenBank/DDBJ whole genome shotgun (WGS) entry which is preliminary data.</text>
</comment>
<reference evidence="2" key="1">
    <citation type="submission" date="2020-05" db="EMBL/GenBank/DDBJ databases">
        <title>WGS assembly of Panicum virgatum.</title>
        <authorList>
            <person name="Lovell J.T."/>
            <person name="Jenkins J."/>
            <person name="Shu S."/>
            <person name="Juenger T.E."/>
            <person name="Schmutz J."/>
        </authorList>
    </citation>
    <scope>NUCLEOTIDE SEQUENCE</scope>
    <source>
        <strain evidence="2">AP13</strain>
    </source>
</reference>
<dbReference type="EMBL" id="CM029050">
    <property type="protein sequence ID" value="KAG2567786.1"/>
    <property type="molecule type" value="Genomic_DNA"/>
</dbReference>
<gene>
    <name evidence="2" type="ORF">PVAP13_7NG266824</name>
</gene>
<feature type="compositionally biased region" description="Low complexity" evidence="1">
    <location>
        <begin position="127"/>
        <end position="136"/>
    </location>
</feature>